<proteinExistence type="predicted"/>
<name>A0ABX9MJB7_9DEIN</name>
<gene>
    <name evidence="1" type="ORF">Mhypo_03443</name>
</gene>
<dbReference type="InterPro" id="IPR006311">
    <property type="entry name" value="TAT_signal"/>
</dbReference>
<dbReference type="EMBL" id="QWKY01000141">
    <property type="protein sequence ID" value="RIH74248.1"/>
    <property type="molecule type" value="Genomic_DNA"/>
</dbReference>
<protein>
    <submittedName>
        <fullName evidence="1">Uncharacterized protein</fullName>
    </submittedName>
</protein>
<comment type="caution">
    <text evidence="1">The sequence shown here is derived from an EMBL/GenBank/DDBJ whole genome shotgun (WGS) entry which is preliminary data.</text>
</comment>
<dbReference type="Proteomes" id="UP000265443">
    <property type="component" value="Unassembled WGS sequence"/>
</dbReference>
<reference evidence="1 2" key="1">
    <citation type="submission" date="2018-08" db="EMBL/GenBank/DDBJ databases">
        <title>Meiothermus hypogaeus DSM 23238 genome sequencing project.</title>
        <authorList>
            <person name="Da Costa M.S."/>
            <person name="Albuquerque L."/>
            <person name="Raposo P."/>
            <person name="Froufe H.J.C."/>
            <person name="Barroso C.S."/>
            <person name="Egas C."/>
        </authorList>
    </citation>
    <scope>NUCLEOTIDE SEQUENCE [LARGE SCALE GENOMIC DNA]</scope>
    <source>
        <strain evidence="1 2">DSM 23238</strain>
    </source>
</reference>
<dbReference type="PROSITE" id="PS51318">
    <property type="entry name" value="TAT"/>
    <property type="match status" value="1"/>
</dbReference>
<evidence type="ECO:0000313" key="2">
    <source>
        <dbReference type="Proteomes" id="UP000265443"/>
    </source>
</evidence>
<dbReference type="RefSeq" id="WP_147371374.1">
    <property type="nucleotide sequence ID" value="NZ_QWKY01000141.1"/>
</dbReference>
<sequence length="96" mass="10605">MSEPMDRRKTLQAIAASSIGLAMGTQPAIAQQKPAPVRITTLQGVLAKEWDTLEYTYEGAPALLLRIPRIYKPPYPNQALQLCLEHEPPCLPIGRP</sequence>
<evidence type="ECO:0000313" key="1">
    <source>
        <dbReference type="EMBL" id="RIH74248.1"/>
    </source>
</evidence>
<accession>A0ABX9MJB7</accession>
<keyword evidence="2" id="KW-1185">Reference proteome</keyword>
<organism evidence="1 2">
    <name type="scientific">Meiothermus hypogaeus</name>
    <dbReference type="NCBI Taxonomy" id="884155"/>
    <lineage>
        <taxon>Bacteria</taxon>
        <taxon>Thermotogati</taxon>
        <taxon>Deinococcota</taxon>
        <taxon>Deinococci</taxon>
        <taxon>Thermales</taxon>
        <taxon>Thermaceae</taxon>
        <taxon>Meiothermus</taxon>
    </lineage>
</organism>